<proteinExistence type="predicted"/>
<keyword evidence="1" id="KW-1185">Reference proteome</keyword>
<organism evidence="1 2">
    <name type="scientific">Ditylenchus dipsaci</name>
    <dbReference type="NCBI Taxonomy" id="166011"/>
    <lineage>
        <taxon>Eukaryota</taxon>
        <taxon>Metazoa</taxon>
        <taxon>Ecdysozoa</taxon>
        <taxon>Nematoda</taxon>
        <taxon>Chromadorea</taxon>
        <taxon>Rhabditida</taxon>
        <taxon>Tylenchina</taxon>
        <taxon>Tylenchomorpha</taxon>
        <taxon>Sphaerularioidea</taxon>
        <taxon>Anguinidae</taxon>
        <taxon>Anguininae</taxon>
        <taxon>Ditylenchus</taxon>
    </lineage>
</organism>
<accession>A0A915EMJ2</accession>
<sequence length="147" mass="16395">MQTTSVSPSIVIFKLKPVERISLASHCTRFSHNFALNYIVTQSGNDHPSAVTQTLLNIYIPHQNYHCPDSELKAMRRQLESSMIIKREAQLYQDLDILPSAQPNSFDHFPSPLAKLQKLPHLEELSCSGSIASAKTGDKILSSECNS</sequence>
<evidence type="ECO:0000313" key="1">
    <source>
        <dbReference type="Proteomes" id="UP000887574"/>
    </source>
</evidence>
<dbReference type="AlphaFoldDB" id="A0A915EMJ2"/>
<evidence type="ECO:0000313" key="2">
    <source>
        <dbReference type="WBParaSite" id="jg7850"/>
    </source>
</evidence>
<dbReference type="Proteomes" id="UP000887574">
    <property type="component" value="Unplaced"/>
</dbReference>
<dbReference type="WBParaSite" id="jg7850">
    <property type="protein sequence ID" value="jg7850"/>
    <property type="gene ID" value="jg7850"/>
</dbReference>
<reference evidence="2" key="1">
    <citation type="submission" date="2022-11" db="UniProtKB">
        <authorList>
            <consortium name="WormBaseParasite"/>
        </authorList>
    </citation>
    <scope>IDENTIFICATION</scope>
</reference>
<protein>
    <submittedName>
        <fullName evidence="2">Uncharacterized protein</fullName>
    </submittedName>
</protein>
<name>A0A915EMJ2_9BILA</name>